<feature type="domain" description="Prolamin-like" evidence="10">
    <location>
        <begin position="34"/>
        <end position="98"/>
    </location>
</feature>
<evidence type="ECO:0000256" key="2">
    <source>
        <dbReference type="ARBA" id="ARBA00004613"/>
    </source>
</evidence>
<dbReference type="GO" id="GO:2000008">
    <property type="term" value="P:regulation of protein localization to cell surface"/>
    <property type="evidence" value="ECO:0007669"/>
    <property type="project" value="UniProtKB-ARBA"/>
</dbReference>
<dbReference type="Pfam" id="PF05617">
    <property type="entry name" value="Prolamin_like"/>
    <property type="match status" value="1"/>
</dbReference>
<keyword evidence="12" id="KW-1185">Reference proteome</keyword>
<evidence type="ECO:0000256" key="6">
    <source>
        <dbReference type="ARBA" id="ARBA00023329"/>
    </source>
</evidence>
<evidence type="ECO:0000256" key="9">
    <source>
        <dbReference type="SAM" id="SignalP"/>
    </source>
</evidence>
<feature type="chain" id="PRO_5036468054" description="Prolamin-like domain-containing protein" evidence="9">
    <location>
        <begin position="22"/>
        <end position="221"/>
    </location>
</feature>
<comment type="function">
    <text evidence="7">Involved in the regulation of gamete interactions during the double fertilization and to prevent multiple-pollen tube attraction; mediates the redistribution of the gamete fusogen HAP2/GCS1 to the cell surface after secretion upon sperm arrival.</text>
</comment>
<accession>A0A8X8WH03</accession>
<evidence type="ECO:0000256" key="7">
    <source>
        <dbReference type="ARBA" id="ARBA00034457"/>
    </source>
</evidence>
<dbReference type="AlphaFoldDB" id="A0A8X8WH03"/>
<dbReference type="PANTHER" id="PTHR35293:SF10">
    <property type="entry name" value="EGG CELL-SECRETED PROTEIN 1.2-RELATED"/>
    <property type="match status" value="1"/>
</dbReference>
<dbReference type="InterPro" id="IPR044711">
    <property type="entry name" value="EC11-15"/>
</dbReference>
<dbReference type="InterPro" id="IPR008502">
    <property type="entry name" value="Prolamin-like"/>
</dbReference>
<evidence type="ECO:0000256" key="8">
    <source>
        <dbReference type="ARBA" id="ARBA00034484"/>
    </source>
</evidence>
<dbReference type="GO" id="GO:0031410">
    <property type="term" value="C:cytoplasmic vesicle"/>
    <property type="evidence" value="ECO:0007669"/>
    <property type="project" value="UniProtKB-SubCell"/>
</dbReference>
<evidence type="ECO:0000256" key="3">
    <source>
        <dbReference type="ARBA" id="ARBA00022525"/>
    </source>
</evidence>
<dbReference type="GO" id="GO:0005576">
    <property type="term" value="C:extracellular region"/>
    <property type="evidence" value="ECO:0007669"/>
    <property type="project" value="UniProtKB-SubCell"/>
</dbReference>
<gene>
    <name evidence="11" type="ORF">SASPL_145144</name>
</gene>
<comment type="subcellular location">
    <subcellularLocation>
        <location evidence="1">Cytoplasmic vesicle</location>
    </subcellularLocation>
    <subcellularLocation>
        <location evidence="2">Secreted</location>
    </subcellularLocation>
</comment>
<sequence length="221" mass="24253">MAFKLAFFLISLTLIIPQLESRKFPELEESTGLDCWTALHKIRSCSNEIVAYFASGAIDITPPCCEAIALITHQCWPAVLGVLGYGQDQADVLRGYCDAIDSYTAVPGPAPGQLGLSFAPSSNFTVLFCHGKAFQPKACVDIMNFEGATADGEGCNEEQRLLKKKQIVWIFAKVNTKCFSKGNIRMEPFGIQMVARARDRSPPDVIDACFPSNRYAAMKLD</sequence>
<comment type="caution">
    <text evidence="11">The sequence shown here is derived from an EMBL/GenBank/DDBJ whole genome shotgun (WGS) entry which is preliminary data.</text>
</comment>
<evidence type="ECO:0000313" key="12">
    <source>
        <dbReference type="Proteomes" id="UP000298416"/>
    </source>
</evidence>
<evidence type="ECO:0000259" key="10">
    <source>
        <dbReference type="Pfam" id="PF05617"/>
    </source>
</evidence>
<dbReference type="GO" id="GO:0080155">
    <property type="term" value="P:regulation of double fertilization forming a zygote and endosperm"/>
    <property type="evidence" value="ECO:0007669"/>
    <property type="project" value="UniProtKB-ARBA"/>
</dbReference>
<evidence type="ECO:0000256" key="1">
    <source>
        <dbReference type="ARBA" id="ARBA00004541"/>
    </source>
</evidence>
<evidence type="ECO:0000256" key="5">
    <source>
        <dbReference type="ARBA" id="ARBA00023279"/>
    </source>
</evidence>
<dbReference type="EMBL" id="PNBA02000017">
    <property type="protein sequence ID" value="KAG6394555.1"/>
    <property type="molecule type" value="Genomic_DNA"/>
</dbReference>
<protein>
    <recommendedName>
        <fullName evidence="10">Prolamin-like domain-containing protein</fullName>
    </recommendedName>
</protein>
<comment type="similarity">
    <text evidence="8">Belongs to the plant egg cell-secreted peptide family.</text>
</comment>
<evidence type="ECO:0000313" key="11">
    <source>
        <dbReference type="EMBL" id="KAG6394555.1"/>
    </source>
</evidence>
<organism evidence="11">
    <name type="scientific">Salvia splendens</name>
    <name type="common">Scarlet sage</name>
    <dbReference type="NCBI Taxonomy" id="180675"/>
    <lineage>
        <taxon>Eukaryota</taxon>
        <taxon>Viridiplantae</taxon>
        <taxon>Streptophyta</taxon>
        <taxon>Embryophyta</taxon>
        <taxon>Tracheophyta</taxon>
        <taxon>Spermatophyta</taxon>
        <taxon>Magnoliopsida</taxon>
        <taxon>eudicotyledons</taxon>
        <taxon>Gunneridae</taxon>
        <taxon>Pentapetalae</taxon>
        <taxon>asterids</taxon>
        <taxon>lamiids</taxon>
        <taxon>Lamiales</taxon>
        <taxon>Lamiaceae</taxon>
        <taxon>Nepetoideae</taxon>
        <taxon>Mentheae</taxon>
        <taxon>Salviinae</taxon>
        <taxon>Salvia</taxon>
        <taxon>Salvia subgen. Calosphace</taxon>
        <taxon>core Calosphace</taxon>
    </lineage>
</organism>
<feature type="signal peptide" evidence="9">
    <location>
        <begin position="1"/>
        <end position="21"/>
    </location>
</feature>
<keyword evidence="3" id="KW-0964">Secreted</keyword>
<reference evidence="11" key="2">
    <citation type="submission" date="2020-08" db="EMBL/GenBank/DDBJ databases">
        <title>Plant Genome Project.</title>
        <authorList>
            <person name="Zhang R.-G."/>
        </authorList>
    </citation>
    <scope>NUCLEOTIDE SEQUENCE</scope>
    <source>
        <strain evidence="11">Huo1</strain>
        <tissue evidence="11">Leaf</tissue>
    </source>
</reference>
<name>A0A8X8WH03_SALSN</name>
<dbReference type="PANTHER" id="PTHR35293">
    <property type="entry name" value="EGG CELL-SECRETED PROTEIN 1.5"/>
    <property type="match status" value="1"/>
</dbReference>
<keyword evidence="6" id="KW-0968">Cytoplasmic vesicle</keyword>
<keyword evidence="5" id="KW-0278">Fertilization</keyword>
<proteinExistence type="inferred from homology"/>
<dbReference type="Proteomes" id="UP000298416">
    <property type="component" value="Unassembled WGS sequence"/>
</dbReference>
<evidence type="ECO:0000256" key="4">
    <source>
        <dbReference type="ARBA" id="ARBA00022729"/>
    </source>
</evidence>
<dbReference type="GO" id="GO:0009567">
    <property type="term" value="P:double fertilization forming a zygote and endosperm"/>
    <property type="evidence" value="ECO:0007669"/>
    <property type="project" value="InterPro"/>
</dbReference>
<reference evidence="11" key="1">
    <citation type="submission" date="2018-01" db="EMBL/GenBank/DDBJ databases">
        <authorList>
            <person name="Mao J.F."/>
        </authorList>
    </citation>
    <scope>NUCLEOTIDE SEQUENCE</scope>
    <source>
        <strain evidence="11">Huo1</strain>
        <tissue evidence="11">Leaf</tissue>
    </source>
</reference>
<keyword evidence="4 9" id="KW-0732">Signal</keyword>